<keyword evidence="1" id="KW-0472">Membrane</keyword>
<proteinExistence type="predicted"/>
<dbReference type="InterPro" id="IPR003675">
    <property type="entry name" value="Rce1/LyrA-like_dom"/>
</dbReference>
<dbReference type="GO" id="GO:0006508">
    <property type="term" value="P:proteolysis"/>
    <property type="evidence" value="ECO:0007669"/>
    <property type="project" value="UniProtKB-KW"/>
</dbReference>
<sequence length="235" mass="26763">MNNEYFQLENKDYDIPFYRQNPKLTSGQLAALIISAVLTFAISFLDTTQLLKAILFLIVPTSTVYYALNGNMSEIFRMPERKDILYILIFLIIFFILSIMSNAVLKELAIPIPRHSPLDSSPVIMIIAVIIQLVGEELYKFILLVLPMIFLYRRIGRRVSLIIGIILSQLVFSLSHAHAYSFNIPYILLAIGIPSVTFPLLYLRTKNITVTYIAHLIWDFIGIIVMALSAGMFII</sequence>
<gene>
    <name evidence="3" type="ORF">sm9_1158</name>
</gene>
<accession>A0A0U2L5I8</accession>
<dbReference type="GeneID" id="26736118"/>
<dbReference type="Pfam" id="PF02517">
    <property type="entry name" value="Rce1-like"/>
    <property type="match status" value="1"/>
</dbReference>
<evidence type="ECO:0000313" key="4">
    <source>
        <dbReference type="Proteomes" id="UP000067738"/>
    </source>
</evidence>
<dbReference type="RefSeq" id="WP_058739218.1">
    <property type="nucleotide sequence ID" value="NZ_CP011266.1"/>
</dbReference>
<keyword evidence="3" id="KW-0378">Hydrolase</keyword>
<feature type="transmembrane region" description="Helical" evidence="1">
    <location>
        <begin position="84"/>
        <end position="104"/>
    </location>
</feature>
<protein>
    <submittedName>
        <fullName evidence="3">CAAX amino terminal protease family protein</fullName>
    </submittedName>
</protein>
<feature type="transmembrane region" description="Helical" evidence="1">
    <location>
        <begin position="159"/>
        <end position="178"/>
    </location>
</feature>
<evidence type="ECO:0000313" key="3">
    <source>
        <dbReference type="EMBL" id="ALT68942.1"/>
    </source>
</evidence>
<feature type="transmembrane region" description="Helical" evidence="1">
    <location>
        <begin position="184"/>
        <end position="203"/>
    </location>
</feature>
<keyword evidence="1" id="KW-0812">Transmembrane</keyword>
<keyword evidence="1" id="KW-1133">Transmembrane helix</keyword>
<name>A0A0U2L5I8_9EURY</name>
<feature type="transmembrane region" description="Helical" evidence="1">
    <location>
        <begin position="29"/>
        <end position="45"/>
    </location>
</feature>
<dbReference type="Proteomes" id="UP000067738">
    <property type="component" value="Chromosome"/>
</dbReference>
<evidence type="ECO:0000259" key="2">
    <source>
        <dbReference type="Pfam" id="PF02517"/>
    </source>
</evidence>
<dbReference type="PATRIC" id="fig|230361.4.peg.1196"/>
<feature type="domain" description="CAAX prenyl protease 2/Lysostaphin resistance protein A-like" evidence="2">
    <location>
        <begin position="122"/>
        <end position="221"/>
    </location>
</feature>
<keyword evidence="3" id="KW-0645">Protease</keyword>
<dbReference type="GO" id="GO:0080120">
    <property type="term" value="P:CAAX-box protein maturation"/>
    <property type="evidence" value="ECO:0007669"/>
    <property type="project" value="UniProtKB-ARBA"/>
</dbReference>
<keyword evidence="4" id="KW-1185">Reference proteome</keyword>
<feature type="transmembrane region" description="Helical" evidence="1">
    <location>
        <begin position="124"/>
        <end position="152"/>
    </location>
</feature>
<organism evidence="3 4">
    <name type="scientific">Methanobrevibacter millerae</name>
    <dbReference type="NCBI Taxonomy" id="230361"/>
    <lineage>
        <taxon>Archaea</taxon>
        <taxon>Methanobacteriati</taxon>
        <taxon>Methanobacteriota</taxon>
        <taxon>Methanomada group</taxon>
        <taxon>Methanobacteria</taxon>
        <taxon>Methanobacteriales</taxon>
        <taxon>Methanobacteriaceae</taxon>
        <taxon>Methanobrevibacter</taxon>
    </lineage>
</organism>
<dbReference type="EMBL" id="CP011266">
    <property type="protein sequence ID" value="ALT68942.1"/>
    <property type="molecule type" value="Genomic_DNA"/>
</dbReference>
<dbReference type="KEGG" id="mmil:sm9_1158"/>
<dbReference type="AlphaFoldDB" id="A0A0U2L5I8"/>
<evidence type="ECO:0000256" key="1">
    <source>
        <dbReference type="SAM" id="Phobius"/>
    </source>
</evidence>
<feature type="transmembrane region" description="Helical" evidence="1">
    <location>
        <begin position="210"/>
        <end position="234"/>
    </location>
</feature>
<reference evidence="3 4" key="1">
    <citation type="submission" date="2015-04" db="EMBL/GenBank/DDBJ databases">
        <title>The complete genome sequence of the rumen methanogen Methanobrevibacter millerae SM9.</title>
        <authorList>
            <person name="Leahy S.C."/>
            <person name="Kelly W.J."/>
            <person name="Pacheco D.M."/>
            <person name="Li D."/>
            <person name="Altermann E."/>
            <person name="Attwood G.T."/>
        </authorList>
    </citation>
    <scope>NUCLEOTIDE SEQUENCE [LARGE SCALE GENOMIC DNA]</scope>
    <source>
        <strain evidence="3 4">SM9</strain>
    </source>
</reference>
<dbReference type="GO" id="GO:0004175">
    <property type="term" value="F:endopeptidase activity"/>
    <property type="evidence" value="ECO:0007669"/>
    <property type="project" value="UniProtKB-ARBA"/>
</dbReference>
<feature type="transmembrane region" description="Helical" evidence="1">
    <location>
        <begin position="51"/>
        <end position="68"/>
    </location>
</feature>